<feature type="compositionally biased region" description="Polar residues" evidence="1">
    <location>
        <begin position="220"/>
        <end position="229"/>
    </location>
</feature>
<organism evidence="5">
    <name type="scientific">Anisakis simplex</name>
    <name type="common">Herring worm</name>
    <dbReference type="NCBI Taxonomy" id="6269"/>
    <lineage>
        <taxon>Eukaryota</taxon>
        <taxon>Metazoa</taxon>
        <taxon>Ecdysozoa</taxon>
        <taxon>Nematoda</taxon>
        <taxon>Chromadorea</taxon>
        <taxon>Rhabditida</taxon>
        <taxon>Spirurina</taxon>
        <taxon>Ascaridomorpha</taxon>
        <taxon>Ascaridoidea</taxon>
        <taxon>Anisakidae</taxon>
        <taxon>Anisakis</taxon>
        <taxon>Anisakis simplex complex</taxon>
    </lineage>
</organism>
<evidence type="ECO:0000256" key="2">
    <source>
        <dbReference type="SAM" id="SignalP"/>
    </source>
</evidence>
<name>A0A0M3J0F7_ANISI</name>
<feature type="region of interest" description="Disordered" evidence="1">
    <location>
        <begin position="188"/>
        <end position="229"/>
    </location>
</feature>
<reference evidence="5" key="1">
    <citation type="submission" date="2017-02" db="UniProtKB">
        <authorList>
            <consortium name="WormBaseParasite"/>
        </authorList>
    </citation>
    <scope>IDENTIFICATION</scope>
</reference>
<keyword evidence="2" id="KW-0732">Signal</keyword>
<reference evidence="3 4" key="2">
    <citation type="submission" date="2018-11" db="EMBL/GenBank/DDBJ databases">
        <authorList>
            <consortium name="Pathogen Informatics"/>
        </authorList>
    </citation>
    <scope>NUCLEOTIDE SEQUENCE [LARGE SCALE GENOMIC DNA]</scope>
</reference>
<dbReference type="WBParaSite" id="ASIM_0000099401-mRNA-1">
    <property type="protein sequence ID" value="ASIM_0000099401-mRNA-1"/>
    <property type="gene ID" value="ASIM_0000099401"/>
</dbReference>
<accession>A0A0M3J0F7</accession>
<feature type="signal peptide" evidence="2">
    <location>
        <begin position="1"/>
        <end position="27"/>
    </location>
</feature>
<evidence type="ECO:0000313" key="5">
    <source>
        <dbReference type="WBParaSite" id="ASIM_0000099401-mRNA-1"/>
    </source>
</evidence>
<protein>
    <submittedName>
        <fullName evidence="3 5">Uncharacterized protein</fullName>
    </submittedName>
</protein>
<sequence>MKVQLWSLCHILIVCLAAFICKSKAKAQREIADSVFTASVAPAAQVVAQQQSATANLQCGNSPREQQPRSDNLKNALQREGAGDDGKKDTPVENELKKKSIKANENEKSNPQQKIIRKSAEEILSLKKTQSERMTEEFRKRDSDKTKSSFDVKSVMEKGSKASCKTKRANSSLLKSCKTVSVYGAVNPTEKVTTAPPKEQEQMSGIDDLPLPLPDEEKSTQQSQSVRVR</sequence>
<feature type="chain" id="PRO_5043120786" evidence="2">
    <location>
        <begin position="28"/>
        <end position="229"/>
    </location>
</feature>
<evidence type="ECO:0000313" key="4">
    <source>
        <dbReference type="Proteomes" id="UP000267096"/>
    </source>
</evidence>
<feature type="compositionally biased region" description="Basic and acidic residues" evidence="1">
    <location>
        <begin position="81"/>
        <end position="108"/>
    </location>
</feature>
<proteinExistence type="predicted"/>
<feature type="region of interest" description="Disordered" evidence="1">
    <location>
        <begin position="78"/>
        <end position="114"/>
    </location>
</feature>
<dbReference type="Proteomes" id="UP000267096">
    <property type="component" value="Unassembled WGS sequence"/>
</dbReference>
<feature type="region of interest" description="Disordered" evidence="1">
    <location>
        <begin position="127"/>
        <end position="151"/>
    </location>
</feature>
<gene>
    <name evidence="3" type="ORF">ASIM_LOCUS890</name>
</gene>
<keyword evidence="4" id="KW-1185">Reference proteome</keyword>
<evidence type="ECO:0000256" key="1">
    <source>
        <dbReference type="SAM" id="MobiDB-lite"/>
    </source>
</evidence>
<dbReference type="AlphaFoldDB" id="A0A0M3J0F7"/>
<dbReference type="EMBL" id="UYRR01000764">
    <property type="protein sequence ID" value="VDK18196.1"/>
    <property type="molecule type" value="Genomic_DNA"/>
</dbReference>
<evidence type="ECO:0000313" key="3">
    <source>
        <dbReference type="EMBL" id="VDK18196.1"/>
    </source>
</evidence>